<dbReference type="GO" id="GO:0005829">
    <property type="term" value="C:cytosol"/>
    <property type="evidence" value="ECO:0007669"/>
    <property type="project" value="TreeGrafter"/>
</dbReference>
<evidence type="ECO:0000313" key="5">
    <source>
        <dbReference type="Proteomes" id="UP001479290"/>
    </source>
</evidence>
<sequence>MNTEMLKCGEWTPEEPITPEEEDICLKMKSDIEKKAGVTFKAYIPLSFRTQLVSGTNHLVKVYVGVGVCVHAMIYEALPCSGRKMTVTGVQHPKIACEPLIPFGH</sequence>
<dbReference type="GO" id="GO:0004869">
    <property type="term" value="F:cysteine-type endopeptidase inhibitor activity"/>
    <property type="evidence" value="ECO:0007669"/>
    <property type="project" value="UniProtKB-KW"/>
</dbReference>
<organism evidence="4 5">
    <name type="scientific">Culter alburnus</name>
    <name type="common">Topmouth culter</name>
    <dbReference type="NCBI Taxonomy" id="194366"/>
    <lineage>
        <taxon>Eukaryota</taxon>
        <taxon>Metazoa</taxon>
        <taxon>Chordata</taxon>
        <taxon>Craniata</taxon>
        <taxon>Vertebrata</taxon>
        <taxon>Euteleostomi</taxon>
        <taxon>Actinopterygii</taxon>
        <taxon>Neopterygii</taxon>
        <taxon>Teleostei</taxon>
        <taxon>Ostariophysi</taxon>
        <taxon>Cypriniformes</taxon>
        <taxon>Xenocyprididae</taxon>
        <taxon>Xenocypridinae</taxon>
        <taxon>Culter</taxon>
    </lineage>
</organism>
<accession>A0AAW2AQS0</accession>
<dbReference type="Gene3D" id="3.10.450.10">
    <property type="match status" value="1"/>
</dbReference>
<gene>
    <name evidence="4" type="ORF">ABG768_023390</name>
</gene>
<dbReference type="EMBL" id="JAWDJR010000005">
    <property type="protein sequence ID" value="KAK9975338.1"/>
    <property type="molecule type" value="Genomic_DNA"/>
</dbReference>
<dbReference type="PANTHER" id="PTHR11414:SF21">
    <property type="entry name" value="CYSTATIN 14A, TANDEM DUPLICATE 1-RELATED"/>
    <property type="match status" value="1"/>
</dbReference>
<keyword evidence="5" id="KW-1185">Reference proteome</keyword>
<dbReference type="InterPro" id="IPR046350">
    <property type="entry name" value="Cystatin_sf"/>
</dbReference>
<dbReference type="SUPFAM" id="SSF54403">
    <property type="entry name" value="Cystatin/monellin"/>
    <property type="match status" value="1"/>
</dbReference>
<evidence type="ECO:0008006" key="6">
    <source>
        <dbReference type="Google" id="ProtNLM"/>
    </source>
</evidence>
<keyword evidence="3" id="KW-0789">Thiol protease inhibitor</keyword>
<evidence type="ECO:0000313" key="4">
    <source>
        <dbReference type="EMBL" id="KAK9975338.1"/>
    </source>
</evidence>
<dbReference type="PRINTS" id="PR00295">
    <property type="entry name" value="STEFINA"/>
</dbReference>
<dbReference type="InterPro" id="IPR001713">
    <property type="entry name" value="Prot_inh_stefin"/>
</dbReference>
<comment type="caution">
    <text evidence="4">The sequence shown here is derived from an EMBL/GenBank/DDBJ whole genome shotgun (WGS) entry which is preliminary data.</text>
</comment>
<keyword evidence="2" id="KW-0646">Protease inhibitor</keyword>
<evidence type="ECO:0000256" key="1">
    <source>
        <dbReference type="ARBA" id="ARBA00009403"/>
    </source>
</evidence>
<dbReference type="PANTHER" id="PTHR11414">
    <property type="entry name" value="CYSTATIN FAMILY MEMBER"/>
    <property type="match status" value="1"/>
</dbReference>
<dbReference type="Proteomes" id="UP001479290">
    <property type="component" value="Unassembled WGS sequence"/>
</dbReference>
<dbReference type="AlphaFoldDB" id="A0AAW2AQS0"/>
<evidence type="ECO:0000256" key="3">
    <source>
        <dbReference type="ARBA" id="ARBA00022704"/>
    </source>
</evidence>
<protein>
    <recommendedName>
        <fullName evidence="6">Cystatin</fullName>
    </recommendedName>
</protein>
<comment type="similarity">
    <text evidence="1">Belongs to the cystatin family.</text>
</comment>
<reference evidence="4 5" key="1">
    <citation type="submission" date="2024-05" db="EMBL/GenBank/DDBJ databases">
        <title>A high-quality chromosomal-level genome assembly of Topmouth culter (Culter alburnus).</title>
        <authorList>
            <person name="Zhao H."/>
        </authorList>
    </citation>
    <scope>NUCLEOTIDE SEQUENCE [LARGE SCALE GENOMIC DNA]</scope>
    <source>
        <strain evidence="4">CATC2023</strain>
        <tissue evidence="4">Muscle</tissue>
    </source>
</reference>
<evidence type="ECO:0000256" key="2">
    <source>
        <dbReference type="ARBA" id="ARBA00022690"/>
    </source>
</evidence>
<proteinExistence type="inferred from homology"/>
<name>A0AAW2AQS0_CULAL</name>